<comment type="caution">
    <text evidence="2">The sequence shown here is derived from an EMBL/GenBank/DDBJ whole genome shotgun (WGS) entry which is preliminary data.</text>
</comment>
<dbReference type="Proteomes" id="UP001596990">
    <property type="component" value="Unassembled WGS sequence"/>
</dbReference>
<protein>
    <submittedName>
        <fullName evidence="2">GNAT family N-acetyltransferase</fullName>
    </submittedName>
</protein>
<dbReference type="InterPro" id="IPR000182">
    <property type="entry name" value="GNAT_dom"/>
</dbReference>
<organism evidence="2 3">
    <name type="scientific">Thalassobacillus hwangdonensis</name>
    <dbReference type="NCBI Taxonomy" id="546108"/>
    <lineage>
        <taxon>Bacteria</taxon>
        <taxon>Bacillati</taxon>
        <taxon>Bacillota</taxon>
        <taxon>Bacilli</taxon>
        <taxon>Bacillales</taxon>
        <taxon>Bacillaceae</taxon>
        <taxon>Thalassobacillus</taxon>
    </lineage>
</organism>
<sequence length="141" mass="16220">MKVQIVESDNQLKDAFTVRKKVFIEEQQVPADLEMDEHDHTTATHFIGYDDELPIAAGRLRILDEYGKLERICVLRDLRGKSYGKQMIEQMEHHLKSNGVSKAKLNAQTHALKFYRSLGYEQVSEEFMDAGIPHVTMVKSL</sequence>
<dbReference type="InterPro" id="IPR039143">
    <property type="entry name" value="GNPNAT1-like"/>
</dbReference>
<evidence type="ECO:0000313" key="2">
    <source>
        <dbReference type="EMBL" id="MFD1017890.1"/>
    </source>
</evidence>
<dbReference type="RefSeq" id="WP_386055984.1">
    <property type="nucleotide sequence ID" value="NZ_JBHTKL010000001.1"/>
</dbReference>
<dbReference type="PANTHER" id="PTHR13355">
    <property type="entry name" value="GLUCOSAMINE 6-PHOSPHATE N-ACETYLTRANSFERASE"/>
    <property type="match status" value="1"/>
</dbReference>
<keyword evidence="3" id="KW-1185">Reference proteome</keyword>
<dbReference type="EMBL" id="JBHTKL010000001">
    <property type="protein sequence ID" value="MFD1017890.1"/>
    <property type="molecule type" value="Genomic_DNA"/>
</dbReference>
<dbReference type="CDD" id="cd04301">
    <property type="entry name" value="NAT_SF"/>
    <property type="match status" value="1"/>
</dbReference>
<dbReference type="InterPro" id="IPR016181">
    <property type="entry name" value="Acyl_CoA_acyltransferase"/>
</dbReference>
<feature type="domain" description="N-acetyltransferase" evidence="1">
    <location>
        <begin position="1"/>
        <end position="141"/>
    </location>
</feature>
<evidence type="ECO:0000313" key="3">
    <source>
        <dbReference type="Proteomes" id="UP001596990"/>
    </source>
</evidence>
<reference evidence="3" key="1">
    <citation type="journal article" date="2019" name="Int. J. Syst. Evol. Microbiol.">
        <title>The Global Catalogue of Microorganisms (GCM) 10K type strain sequencing project: providing services to taxonomists for standard genome sequencing and annotation.</title>
        <authorList>
            <consortium name="The Broad Institute Genomics Platform"/>
            <consortium name="The Broad Institute Genome Sequencing Center for Infectious Disease"/>
            <person name="Wu L."/>
            <person name="Ma J."/>
        </authorList>
    </citation>
    <scope>NUCLEOTIDE SEQUENCE [LARGE SCALE GENOMIC DNA]</scope>
    <source>
        <strain evidence="3">CCUG 56607</strain>
    </source>
</reference>
<dbReference type="SUPFAM" id="SSF55729">
    <property type="entry name" value="Acyl-CoA N-acyltransferases (Nat)"/>
    <property type="match status" value="1"/>
</dbReference>
<evidence type="ECO:0000259" key="1">
    <source>
        <dbReference type="PROSITE" id="PS51186"/>
    </source>
</evidence>
<dbReference type="PROSITE" id="PS51186">
    <property type="entry name" value="GNAT"/>
    <property type="match status" value="1"/>
</dbReference>
<dbReference type="PANTHER" id="PTHR13355:SF11">
    <property type="entry name" value="GLUCOSAMINE 6-PHOSPHATE N-ACETYLTRANSFERASE"/>
    <property type="match status" value="1"/>
</dbReference>
<accession>A0ABW3KY59</accession>
<name>A0ABW3KY59_9BACI</name>
<gene>
    <name evidence="2" type="ORF">ACFQ2J_01650</name>
</gene>
<dbReference type="Gene3D" id="3.40.630.30">
    <property type="match status" value="1"/>
</dbReference>
<dbReference type="Pfam" id="PF13673">
    <property type="entry name" value="Acetyltransf_10"/>
    <property type="match status" value="1"/>
</dbReference>
<proteinExistence type="predicted"/>